<feature type="compositionally biased region" description="Basic residues" evidence="9">
    <location>
        <begin position="841"/>
        <end position="861"/>
    </location>
</feature>
<feature type="region of interest" description="Disordered" evidence="9">
    <location>
        <begin position="764"/>
        <end position="861"/>
    </location>
</feature>
<dbReference type="InterPro" id="IPR046342">
    <property type="entry name" value="CBS_dom_sf"/>
</dbReference>
<organism evidence="12 13">
    <name type="scientific">Cylicocyclus nassatus</name>
    <name type="common">Nematode worm</name>
    <dbReference type="NCBI Taxonomy" id="53992"/>
    <lineage>
        <taxon>Eukaryota</taxon>
        <taxon>Metazoa</taxon>
        <taxon>Ecdysozoa</taxon>
        <taxon>Nematoda</taxon>
        <taxon>Chromadorea</taxon>
        <taxon>Rhabditida</taxon>
        <taxon>Rhabditina</taxon>
        <taxon>Rhabditomorpha</taxon>
        <taxon>Strongyloidea</taxon>
        <taxon>Strongylidae</taxon>
        <taxon>Cylicocyclus</taxon>
    </lineage>
</organism>
<dbReference type="PROSITE" id="PS51846">
    <property type="entry name" value="CNNM"/>
    <property type="match status" value="1"/>
</dbReference>
<evidence type="ECO:0000256" key="10">
    <source>
        <dbReference type="SAM" id="Phobius"/>
    </source>
</evidence>
<comment type="subcellular location">
    <subcellularLocation>
        <location evidence="1">Membrane</location>
        <topology evidence="1">Multi-pass membrane protein</topology>
    </subcellularLocation>
</comment>
<evidence type="ECO:0000256" key="1">
    <source>
        <dbReference type="ARBA" id="ARBA00004141"/>
    </source>
</evidence>
<feature type="transmembrane region" description="Helical" evidence="10">
    <location>
        <begin position="282"/>
        <end position="302"/>
    </location>
</feature>
<keyword evidence="7 8" id="KW-0472">Membrane</keyword>
<evidence type="ECO:0000313" key="12">
    <source>
        <dbReference type="EMBL" id="CAJ0605536.1"/>
    </source>
</evidence>
<evidence type="ECO:0000313" key="13">
    <source>
        <dbReference type="Proteomes" id="UP001176961"/>
    </source>
</evidence>
<feature type="transmembrane region" description="Helical" evidence="10">
    <location>
        <begin position="253"/>
        <end position="270"/>
    </location>
</feature>
<dbReference type="SUPFAM" id="SSF54631">
    <property type="entry name" value="CBS-domain pair"/>
    <property type="match status" value="1"/>
</dbReference>
<protein>
    <recommendedName>
        <fullName evidence="11">CNNM transmembrane domain-containing protein</fullName>
    </recommendedName>
</protein>
<dbReference type="PANTHER" id="PTHR12064:SF97">
    <property type="entry name" value="METAL TRANSPORTER CNNM-5"/>
    <property type="match status" value="1"/>
</dbReference>
<evidence type="ECO:0000259" key="11">
    <source>
        <dbReference type="PROSITE" id="PS51846"/>
    </source>
</evidence>
<dbReference type="Proteomes" id="UP001176961">
    <property type="component" value="Unassembled WGS sequence"/>
</dbReference>
<keyword evidence="3 8" id="KW-0812">Transmembrane</keyword>
<dbReference type="EMBL" id="CATQJL010000316">
    <property type="protein sequence ID" value="CAJ0605536.1"/>
    <property type="molecule type" value="Genomic_DNA"/>
</dbReference>
<dbReference type="GO" id="GO:0005737">
    <property type="term" value="C:cytoplasm"/>
    <property type="evidence" value="ECO:0007669"/>
    <property type="project" value="TreeGrafter"/>
</dbReference>
<comment type="similarity">
    <text evidence="2">Belongs to the ACDP family.</text>
</comment>
<dbReference type="PANTHER" id="PTHR12064">
    <property type="entry name" value="METAL TRANSPORTER CNNM"/>
    <property type="match status" value="1"/>
</dbReference>
<keyword evidence="13" id="KW-1185">Reference proteome</keyword>
<dbReference type="CDD" id="cd04590">
    <property type="entry name" value="CBS_pair_CorC_HlyC_assoc"/>
    <property type="match status" value="1"/>
</dbReference>
<keyword evidence="5 8" id="KW-1133">Transmembrane helix</keyword>
<feature type="transmembrane region" description="Helical" evidence="10">
    <location>
        <begin position="163"/>
        <end position="186"/>
    </location>
</feature>
<name>A0AA36H7G8_CYLNA</name>
<evidence type="ECO:0000256" key="5">
    <source>
        <dbReference type="ARBA" id="ARBA00022989"/>
    </source>
</evidence>
<sequence length="861" mass="98157">MVYIASTNTNDSEKGPKIFGVRKHHKPVEIVGNRETYLTVFGRNLPSNGYFLSTTDRCEDSRRMDIFDKKVILLATDAVFENAVRLHVPDGIPLSEKYPSFQICHDNATSMDRMDDIWAQLYRNTLKKLFMYSAVLYHHENVHTKVVMLQVTAKQTELPITTWAIVLICTVTLIISGYCSGTNFAYMRMSINDMALIMENGQEPHKTHARKIFKYRKQSNWLICTMAAMNILVNTIFTLGISWLVEPTAYGDILKFVIPTIMIVMLGEIVPQSICNRFGLEIAASTRHITLLLFIICAPVAYPLSRIIDYVLGREVREIYSEEKLEALIKVQSKQMEEAAQGDILARIADFPKKKVEEMMTPIEDAFILSSSDTLDQKLLAAILEKGYTRIPVYEERNKANISTVLNVKDLATSTIDRNWKVKDVISQCDDARTQMRFVLASQKGEAVMQEMMKGEHHLCGVIRFAYGRYKIVGIITFEDVIEEVFGEIEDDSDKLWNSRRAGIHKDQQTLDWFRETEEERGPALPVNAMLKLIQTIFAVCPLFASLGYDIWKMKGLLDVKKLKFADEDDIIKIKDSQRMVIFYSGTISVHSGKVAMYRLDANRADFRPYIWGKSIVKHLFKKRLHSLSCLGEPLGHRTYAASPEIRCLSKVAYYEITTNDIIEGLREPDDVGYGYYRQYNTTNSESRKELNIIIPKMEAESTQLSYSHNITPKQSMDRVTSVVTNKFVKPSELRSRIERLQKDVGASPQVSVIVTPEKPDITTARELVVRPGPPLKSMASTPTQKSKQQDGGKSSSGRVATKGTKHYERQPLNTGKKAKTPTKAKEDQQPNSNENANYGKKLKLTRRKKFLAQNVRRRHY</sequence>
<dbReference type="Pfam" id="PF01595">
    <property type="entry name" value="CNNM"/>
    <property type="match status" value="1"/>
</dbReference>
<keyword evidence="6" id="KW-0406">Ion transport</keyword>
<accession>A0AA36H7G8</accession>
<dbReference type="Gene3D" id="3.10.580.10">
    <property type="entry name" value="CBS-domain"/>
    <property type="match status" value="1"/>
</dbReference>
<evidence type="ECO:0000256" key="6">
    <source>
        <dbReference type="ARBA" id="ARBA00023065"/>
    </source>
</evidence>
<dbReference type="GO" id="GO:0010960">
    <property type="term" value="P:magnesium ion homeostasis"/>
    <property type="evidence" value="ECO:0007669"/>
    <property type="project" value="InterPro"/>
</dbReference>
<feature type="compositionally biased region" description="Low complexity" evidence="9">
    <location>
        <begin position="785"/>
        <end position="798"/>
    </location>
</feature>
<keyword evidence="4" id="KW-0677">Repeat</keyword>
<evidence type="ECO:0000256" key="8">
    <source>
        <dbReference type="PROSITE-ProRule" id="PRU01193"/>
    </source>
</evidence>
<keyword evidence="6" id="KW-0813">Transport</keyword>
<dbReference type="GO" id="GO:0008340">
    <property type="term" value="P:determination of adult lifespan"/>
    <property type="evidence" value="ECO:0007669"/>
    <property type="project" value="UniProtKB-ARBA"/>
</dbReference>
<dbReference type="GO" id="GO:0006811">
    <property type="term" value="P:monoatomic ion transport"/>
    <property type="evidence" value="ECO:0007669"/>
    <property type="project" value="UniProtKB-KW"/>
</dbReference>
<proteinExistence type="inferred from homology"/>
<dbReference type="InterPro" id="IPR002550">
    <property type="entry name" value="CNNM"/>
</dbReference>
<evidence type="ECO:0000256" key="7">
    <source>
        <dbReference type="ARBA" id="ARBA00023136"/>
    </source>
</evidence>
<comment type="caution">
    <text evidence="12">The sequence shown here is derived from an EMBL/GenBank/DDBJ whole genome shotgun (WGS) entry which is preliminary data.</text>
</comment>
<evidence type="ECO:0000256" key="9">
    <source>
        <dbReference type="SAM" id="MobiDB-lite"/>
    </source>
</evidence>
<evidence type="ECO:0000256" key="3">
    <source>
        <dbReference type="ARBA" id="ARBA00022692"/>
    </source>
</evidence>
<feature type="transmembrane region" description="Helical" evidence="10">
    <location>
        <begin position="220"/>
        <end position="241"/>
    </location>
</feature>
<evidence type="ECO:0000256" key="4">
    <source>
        <dbReference type="ARBA" id="ARBA00022737"/>
    </source>
</evidence>
<reference evidence="12" key="1">
    <citation type="submission" date="2023-07" db="EMBL/GenBank/DDBJ databases">
        <authorList>
            <consortium name="CYATHOMIX"/>
        </authorList>
    </citation>
    <scope>NUCLEOTIDE SEQUENCE</scope>
    <source>
        <strain evidence="12">N/A</strain>
    </source>
</reference>
<dbReference type="GO" id="GO:0016020">
    <property type="term" value="C:membrane"/>
    <property type="evidence" value="ECO:0007669"/>
    <property type="project" value="UniProtKB-SubCell"/>
</dbReference>
<gene>
    <name evidence="12" type="ORF">CYNAS_LOCUS17519</name>
</gene>
<dbReference type="InterPro" id="IPR045095">
    <property type="entry name" value="ACDP"/>
</dbReference>
<dbReference type="GO" id="GO:1905941">
    <property type="term" value="P:positive regulation of gonad development"/>
    <property type="evidence" value="ECO:0007669"/>
    <property type="project" value="UniProtKB-ARBA"/>
</dbReference>
<dbReference type="AlphaFoldDB" id="A0AA36H7G8"/>
<dbReference type="GO" id="GO:0030026">
    <property type="term" value="P:intracellular manganese ion homeostasis"/>
    <property type="evidence" value="ECO:0007669"/>
    <property type="project" value="TreeGrafter"/>
</dbReference>
<evidence type="ECO:0000256" key="2">
    <source>
        <dbReference type="ARBA" id="ARBA00010484"/>
    </source>
</evidence>
<dbReference type="InterPro" id="IPR044751">
    <property type="entry name" value="Ion_transp-like_CBS"/>
</dbReference>
<feature type="domain" description="CNNM transmembrane" evidence="11">
    <location>
        <begin position="158"/>
        <end position="343"/>
    </location>
</feature>